<evidence type="ECO:0000313" key="9">
    <source>
        <dbReference type="Proteomes" id="UP001152795"/>
    </source>
</evidence>
<dbReference type="OrthoDB" id="5975154at2759"/>
<dbReference type="SUPFAM" id="SSF63712">
    <property type="entry name" value="Nicotinic receptor ligand binding domain-like"/>
    <property type="match status" value="1"/>
</dbReference>
<evidence type="ECO:0000256" key="4">
    <source>
        <dbReference type="ARBA" id="ARBA00023136"/>
    </source>
</evidence>
<protein>
    <submittedName>
        <fullName evidence="8">Neuronal acetylcholine receptor subunit alpha-10-like</fullName>
    </submittedName>
</protein>
<dbReference type="CDD" id="cd18997">
    <property type="entry name" value="LGIC_ECD_nAChR"/>
    <property type="match status" value="1"/>
</dbReference>
<dbReference type="Gene3D" id="1.20.58.390">
    <property type="entry name" value="Neurotransmitter-gated ion-channel transmembrane domain"/>
    <property type="match status" value="2"/>
</dbReference>
<dbReference type="CDD" id="cd19051">
    <property type="entry name" value="LGIC_TM_cation"/>
    <property type="match status" value="1"/>
</dbReference>
<evidence type="ECO:0000313" key="8">
    <source>
        <dbReference type="EMBL" id="CAB3999886.1"/>
    </source>
</evidence>
<sequence length="479" mass="54886">MSGFFHRLLSLLFLWFYIVCLCHYSSLVSGTTRDNFDARLSLVEYLTNNSEIVREILPAPDINTPVNVKFRIKLRQIATVDEKNQAIRLTVWLRFDWNNPFLTWDPAEYGGIESVHANHDLFWVPDVALFNEASLEEEIQILYKRLATKLVIQKDGNCTWNAPATLLSQCKINVSRFPFDEQECHVSIGSWTYTGYKINMTYFEQNADLSNFIENGEWEVKSALLHNRMKHYGSEKIPYPDVTLTLKVQRRSLYYGLNIVIPCALIAVLALFSFVLPSDHGERMSLVITVLLALSVYMLIVSSSLPETSDAVPTLGIYCLGIIITIALCLCATCITLKCRDMKSPMPHWLEVVVIQYMARFVLVKIEEENMRPSLSTDRISVSLNNEKFTKIPEANAESGQEPNTEDMSLLVMNEKQSKCFEDALLEEVRLLTEELRSKQEEEAFAKKWKKAAKVLDRFFLLSFLLVYACLIAYLLSSM</sequence>
<keyword evidence="5" id="KW-0813">Transport</keyword>
<dbReference type="PANTHER" id="PTHR18945">
    <property type="entry name" value="NEUROTRANSMITTER GATED ION CHANNEL"/>
    <property type="match status" value="1"/>
</dbReference>
<feature type="transmembrane region" description="Helical" evidence="5">
    <location>
        <begin position="284"/>
        <end position="303"/>
    </location>
</feature>
<keyword evidence="5" id="KW-0406">Ion transport</keyword>
<dbReference type="AlphaFoldDB" id="A0A7D9E286"/>
<dbReference type="Pfam" id="PF02932">
    <property type="entry name" value="Neur_chan_memb"/>
    <property type="match status" value="1"/>
</dbReference>
<dbReference type="EMBL" id="CACRXK020003696">
    <property type="protein sequence ID" value="CAB3999886.1"/>
    <property type="molecule type" value="Genomic_DNA"/>
</dbReference>
<evidence type="ECO:0000256" key="2">
    <source>
        <dbReference type="ARBA" id="ARBA00022692"/>
    </source>
</evidence>
<comment type="similarity">
    <text evidence="5">Belongs to the ligand-gated ion channel (TC 1.A.9) family.</text>
</comment>
<dbReference type="InterPro" id="IPR036719">
    <property type="entry name" value="Neuro-gated_channel_TM_sf"/>
</dbReference>
<dbReference type="SUPFAM" id="SSF90112">
    <property type="entry name" value="Neurotransmitter-gated ion-channel transmembrane pore"/>
    <property type="match status" value="1"/>
</dbReference>
<accession>A0A7D9E286</accession>
<evidence type="ECO:0000259" key="7">
    <source>
        <dbReference type="Pfam" id="PF02932"/>
    </source>
</evidence>
<keyword evidence="4 5" id="KW-0472">Membrane</keyword>
<dbReference type="FunFam" id="2.70.170.10:FF:000030">
    <property type="entry name" value="AcetylCholine Receptor"/>
    <property type="match status" value="1"/>
</dbReference>
<keyword evidence="8" id="KW-0675">Receptor</keyword>
<evidence type="ECO:0000256" key="5">
    <source>
        <dbReference type="RuleBase" id="RU000687"/>
    </source>
</evidence>
<organism evidence="8 9">
    <name type="scientific">Paramuricea clavata</name>
    <name type="common">Red gorgonian</name>
    <name type="synonym">Violescent sea-whip</name>
    <dbReference type="NCBI Taxonomy" id="317549"/>
    <lineage>
        <taxon>Eukaryota</taxon>
        <taxon>Metazoa</taxon>
        <taxon>Cnidaria</taxon>
        <taxon>Anthozoa</taxon>
        <taxon>Octocorallia</taxon>
        <taxon>Malacalcyonacea</taxon>
        <taxon>Plexauridae</taxon>
        <taxon>Paramuricea</taxon>
    </lineage>
</organism>
<name>A0A7D9E286_PARCT</name>
<evidence type="ECO:0000259" key="6">
    <source>
        <dbReference type="Pfam" id="PF02931"/>
    </source>
</evidence>
<feature type="chain" id="PRO_5040558232" evidence="5">
    <location>
        <begin position="31"/>
        <end position="479"/>
    </location>
</feature>
<comment type="subcellular location">
    <subcellularLocation>
        <location evidence="1">Membrane</location>
        <topology evidence="1">Multi-pass membrane protein</topology>
    </subcellularLocation>
</comment>
<evidence type="ECO:0000256" key="1">
    <source>
        <dbReference type="ARBA" id="ARBA00004141"/>
    </source>
</evidence>
<dbReference type="InterPro" id="IPR006029">
    <property type="entry name" value="Neurotrans-gated_channel_TM"/>
</dbReference>
<feature type="domain" description="Neurotransmitter-gated ion-channel transmembrane" evidence="7">
    <location>
        <begin position="259"/>
        <end position="470"/>
    </location>
</feature>
<keyword evidence="2 5" id="KW-0812">Transmembrane</keyword>
<dbReference type="PRINTS" id="PR00252">
    <property type="entry name" value="NRIONCHANNEL"/>
</dbReference>
<feature type="transmembrane region" description="Helical" evidence="5">
    <location>
        <begin position="253"/>
        <end position="277"/>
    </location>
</feature>
<dbReference type="GO" id="GO:0004888">
    <property type="term" value="F:transmembrane signaling receptor activity"/>
    <property type="evidence" value="ECO:0007669"/>
    <property type="project" value="InterPro"/>
</dbReference>
<dbReference type="InterPro" id="IPR006202">
    <property type="entry name" value="Neur_chan_lig-bd"/>
</dbReference>
<dbReference type="Proteomes" id="UP001152795">
    <property type="component" value="Unassembled WGS sequence"/>
</dbReference>
<dbReference type="InterPro" id="IPR006201">
    <property type="entry name" value="Neur_channel"/>
</dbReference>
<dbReference type="PROSITE" id="PS00236">
    <property type="entry name" value="NEUROTR_ION_CHANNEL"/>
    <property type="match status" value="1"/>
</dbReference>
<dbReference type="NCBIfam" id="TIGR00860">
    <property type="entry name" value="LIC"/>
    <property type="match status" value="1"/>
</dbReference>
<comment type="caution">
    <text evidence="8">The sequence shown here is derived from an EMBL/GenBank/DDBJ whole genome shotgun (WGS) entry which is preliminary data.</text>
</comment>
<dbReference type="InterPro" id="IPR038050">
    <property type="entry name" value="Neuro_actylchol_rec"/>
</dbReference>
<dbReference type="Pfam" id="PF02931">
    <property type="entry name" value="Neur_chan_LBD"/>
    <property type="match status" value="1"/>
</dbReference>
<feature type="domain" description="Neurotransmitter-gated ion-channel ligand-binding" evidence="6">
    <location>
        <begin position="52"/>
        <end position="251"/>
    </location>
</feature>
<feature type="transmembrane region" description="Helical" evidence="5">
    <location>
        <begin position="455"/>
        <end position="476"/>
    </location>
</feature>
<keyword evidence="5" id="KW-0732">Signal</keyword>
<keyword evidence="5" id="KW-0407">Ion channel</keyword>
<feature type="transmembrane region" description="Helical" evidence="5">
    <location>
        <begin position="315"/>
        <end position="337"/>
    </location>
</feature>
<feature type="signal peptide" evidence="5">
    <location>
        <begin position="1"/>
        <end position="30"/>
    </location>
</feature>
<dbReference type="InterPro" id="IPR018000">
    <property type="entry name" value="Neurotransmitter_ion_chnl_CS"/>
</dbReference>
<dbReference type="GO" id="GO:0016020">
    <property type="term" value="C:membrane"/>
    <property type="evidence" value="ECO:0007669"/>
    <property type="project" value="UniProtKB-SubCell"/>
</dbReference>
<dbReference type="InterPro" id="IPR036734">
    <property type="entry name" value="Neur_chan_lig-bd_sf"/>
</dbReference>
<dbReference type="FunFam" id="1.20.58.390:FF:000043">
    <property type="entry name" value="AcetylCholine Receptor"/>
    <property type="match status" value="1"/>
</dbReference>
<dbReference type="Gene3D" id="2.70.170.10">
    <property type="entry name" value="Neurotransmitter-gated ion-channel ligand-binding domain"/>
    <property type="match status" value="1"/>
</dbReference>
<evidence type="ECO:0000256" key="3">
    <source>
        <dbReference type="ARBA" id="ARBA00022989"/>
    </source>
</evidence>
<gene>
    <name evidence="8" type="ORF">PACLA_8A066893</name>
</gene>
<keyword evidence="3 5" id="KW-1133">Transmembrane helix</keyword>
<dbReference type="GO" id="GO:0005230">
    <property type="term" value="F:extracellular ligand-gated monoatomic ion channel activity"/>
    <property type="evidence" value="ECO:0007669"/>
    <property type="project" value="InterPro"/>
</dbReference>
<proteinExistence type="inferred from homology"/>
<reference evidence="8" key="1">
    <citation type="submission" date="2020-04" db="EMBL/GenBank/DDBJ databases">
        <authorList>
            <person name="Alioto T."/>
            <person name="Alioto T."/>
            <person name="Gomez Garrido J."/>
        </authorList>
    </citation>
    <scope>NUCLEOTIDE SEQUENCE</scope>
    <source>
        <strain evidence="8">A484AB</strain>
    </source>
</reference>
<keyword evidence="9" id="KW-1185">Reference proteome</keyword>